<gene>
    <name evidence="13" type="primary">LOC100367376</name>
</gene>
<dbReference type="Proteomes" id="UP000694865">
    <property type="component" value="Unplaced"/>
</dbReference>
<evidence type="ECO:0000256" key="5">
    <source>
        <dbReference type="ARBA" id="ARBA00022989"/>
    </source>
</evidence>
<name>A0ABM0GTM3_SACKO</name>
<proteinExistence type="inferred from homology"/>
<keyword evidence="5 9" id="KW-1133">Transmembrane helix</keyword>
<evidence type="ECO:0000313" key="13">
    <source>
        <dbReference type="RefSeq" id="XP_002737106.1"/>
    </source>
</evidence>
<dbReference type="GeneID" id="100367376"/>
<dbReference type="InterPro" id="IPR009038">
    <property type="entry name" value="GOLD_dom"/>
</dbReference>
<evidence type="ECO:0000256" key="7">
    <source>
        <dbReference type="ARBA" id="ARBA00037847"/>
    </source>
</evidence>
<reference evidence="13" key="1">
    <citation type="submission" date="2025-08" db="UniProtKB">
        <authorList>
            <consortium name="RefSeq"/>
        </authorList>
    </citation>
    <scope>IDENTIFICATION</scope>
    <source>
        <tissue evidence="13">Testes</tissue>
    </source>
</reference>
<evidence type="ECO:0000256" key="6">
    <source>
        <dbReference type="ARBA" id="ARBA00023136"/>
    </source>
</evidence>
<evidence type="ECO:0000256" key="9">
    <source>
        <dbReference type="SAM" id="Phobius"/>
    </source>
</evidence>
<feature type="domain" description="GOLD" evidence="11">
    <location>
        <begin position="33"/>
        <end position="115"/>
    </location>
</feature>
<comment type="similarity">
    <text evidence="2 8">Belongs to the EMP24/GP25L family.</text>
</comment>
<dbReference type="InterPro" id="IPR036598">
    <property type="entry name" value="GOLD_dom_sf"/>
</dbReference>
<evidence type="ECO:0000256" key="4">
    <source>
        <dbReference type="ARBA" id="ARBA00022729"/>
    </source>
</evidence>
<feature type="signal peptide" evidence="10">
    <location>
        <begin position="1"/>
        <end position="21"/>
    </location>
</feature>
<keyword evidence="6 9" id="KW-0472">Membrane</keyword>
<keyword evidence="4 10" id="KW-0732">Signal</keyword>
<keyword evidence="3 8" id="KW-0812">Transmembrane</keyword>
<accession>A0ABM0GTM3</accession>
<dbReference type="RefSeq" id="XP_002737106.1">
    <property type="nucleotide sequence ID" value="XM_002737060.2"/>
</dbReference>
<comment type="subcellular location">
    <subcellularLocation>
        <location evidence="7">Endomembrane system</location>
        <topology evidence="7">Single-pass membrane protein</topology>
    </subcellularLocation>
    <subcellularLocation>
        <location evidence="1 8">Membrane</location>
        <topology evidence="1 8">Single-pass type I membrane protein</topology>
    </subcellularLocation>
</comment>
<feature type="chain" id="PRO_5045507622" evidence="10">
    <location>
        <begin position="22"/>
        <end position="211"/>
    </location>
</feature>
<organism evidence="12 13">
    <name type="scientific">Saccoglossus kowalevskii</name>
    <name type="common">Acorn worm</name>
    <dbReference type="NCBI Taxonomy" id="10224"/>
    <lineage>
        <taxon>Eukaryota</taxon>
        <taxon>Metazoa</taxon>
        <taxon>Hemichordata</taxon>
        <taxon>Enteropneusta</taxon>
        <taxon>Harrimaniidae</taxon>
        <taxon>Saccoglossus</taxon>
    </lineage>
</organism>
<feature type="transmembrane region" description="Helical" evidence="9">
    <location>
        <begin position="176"/>
        <end position="200"/>
    </location>
</feature>
<keyword evidence="12" id="KW-1185">Reference proteome</keyword>
<dbReference type="SMART" id="SM01190">
    <property type="entry name" value="EMP24_GP25L"/>
    <property type="match status" value="1"/>
</dbReference>
<evidence type="ECO:0000256" key="3">
    <source>
        <dbReference type="ARBA" id="ARBA00022692"/>
    </source>
</evidence>
<evidence type="ECO:0000256" key="10">
    <source>
        <dbReference type="SAM" id="SignalP"/>
    </source>
</evidence>
<evidence type="ECO:0000259" key="11">
    <source>
        <dbReference type="PROSITE" id="PS50866"/>
    </source>
</evidence>
<dbReference type="PROSITE" id="PS50866">
    <property type="entry name" value="GOLD"/>
    <property type="match status" value="1"/>
</dbReference>
<evidence type="ECO:0000313" key="12">
    <source>
        <dbReference type="Proteomes" id="UP000694865"/>
    </source>
</evidence>
<dbReference type="InterPro" id="IPR015720">
    <property type="entry name" value="Emp24-like"/>
</dbReference>
<dbReference type="SUPFAM" id="SSF101576">
    <property type="entry name" value="Supernatant protein factor (SPF), C-terminal domain"/>
    <property type="match status" value="1"/>
</dbReference>
<evidence type="ECO:0000256" key="2">
    <source>
        <dbReference type="ARBA" id="ARBA00007104"/>
    </source>
</evidence>
<sequence length="211" mass="24152">MLRNCSICLLVLLLAFAFSRAVELTFELPDNARQCFHEEIDEGVKVRLEFQVVTGGRYDVDAIVESPQGGILYKETKKQYDSFTWKTDRKGVYKFCFSNEFSTFAHKVVYFDFMVGDDDLLSNEVGKHATALTLMETSCVGVHEALKVVIDYQTHFRLREAQSRVRAEHMNERIQYWSVGQAVVILVTSLGQILILRSFFTEKRPSSSGKI</sequence>
<dbReference type="Pfam" id="PF01105">
    <property type="entry name" value="EMP24_GP25L"/>
    <property type="match status" value="1"/>
</dbReference>
<evidence type="ECO:0000256" key="8">
    <source>
        <dbReference type="RuleBase" id="RU003827"/>
    </source>
</evidence>
<dbReference type="PANTHER" id="PTHR22811">
    <property type="entry name" value="TRANSMEMBRANE EMP24 DOMAIN-CONTAINING PROTEIN"/>
    <property type="match status" value="1"/>
</dbReference>
<protein>
    <submittedName>
        <fullName evidence="13">Transmembrane emp24 domain-containing protein 3-like</fullName>
    </submittedName>
</protein>
<evidence type="ECO:0000256" key="1">
    <source>
        <dbReference type="ARBA" id="ARBA00004479"/>
    </source>
</evidence>